<protein>
    <recommendedName>
        <fullName evidence="1">Copper chaperone CopZ</fullName>
    </recommendedName>
</protein>
<evidence type="ECO:0000313" key="6">
    <source>
        <dbReference type="EMBL" id="STP16661.1"/>
    </source>
</evidence>
<keyword evidence="3" id="KW-0186">Copper</keyword>
<dbReference type="GO" id="GO:0046872">
    <property type="term" value="F:metal ion binding"/>
    <property type="evidence" value="ECO:0007669"/>
    <property type="project" value="UniProtKB-KW"/>
</dbReference>
<sequence length="143" mass="15805">MISKYNLYGMTCAVCATTIEKKIHELDGVYFAKVNLTTEVLKLEYDEGVLSNHTVITAIQDIGYDAEIRKKTEIKVFGISGMNCSGCATKVRNALEAEPTVSVKIVDLARGTVTFDADSKLTLTFLNQLLKNTKYTVTRDISI</sequence>
<dbReference type="InterPro" id="IPR017969">
    <property type="entry name" value="Heavy-metal-associated_CS"/>
</dbReference>
<feature type="domain" description="HMA" evidence="4">
    <location>
        <begin position="73"/>
        <end position="138"/>
    </location>
</feature>
<dbReference type="FunFam" id="3.30.70.100:FF:000005">
    <property type="entry name" value="Copper-exporting P-type ATPase A"/>
    <property type="match status" value="1"/>
</dbReference>
<gene>
    <name evidence="5" type="primary">actP_1</name>
    <name evidence="6" type="synonym">actP_2</name>
    <name evidence="5" type="ORF">NCTC8129_00010</name>
    <name evidence="6" type="ORF">NCTC8129_00080</name>
</gene>
<evidence type="ECO:0000256" key="1">
    <source>
        <dbReference type="ARBA" id="ARBA00015313"/>
    </source>
</evidence>
<dbReference type="Proteomes" id="UP000254070">
    <property type="component" value="Unassembled WGS sequence"/>
</dbReference>
<name>A0A377JZ84_9ENTE</name>
<dbReference type="SUPFAM" id="SSF55008">
    <property type="entry name" value="HMA, heavy metal-associated domain"/>
    <property type="match status" value="2"/>
</dbReference>
<dbReference type="PROSITE" id="PS01047">
    <property type="entry name" value="HMA_1"/>
    <property type="match status" value="1"/>
</dbReference>
<dbReference type="InterPro" id="IPR036163">
    <property type="entry name" value="HMA_dom_sf"/>
</dbReference>
<accession>A0A377JZ84</accession>
<dbReference type="EMBL" id="UGIF01000001">
    <property type="protein sequence ID" value="STP16661.1"/>
    <property type="molecule type" value="Genomic_DNA"/>
</dbReference>
<dbReference type="AlphaFoldDB" id="A0A377JZ84"/>
<reference evidence="5 7" key="1">
    <citation type="submission" date="2018-06" db="EMBL/GenBank/DDBJ databases">
        <authorList>
            <consortium name="Pathogen Informatics"/>
            <person name="Doyle S."/>
        </authorList>
    </citation>
    <scope>NUCLEOTIDE SEQUENCE [LARGE SCALE GENOMIC DNA]</scope>
    <source>
        <strain evidence="5 7">NCTC8129</strain>
    </source>
</reference>
<dbReference type="EMBL" id="UGIF01000001">
    <property type="protein sequence ID" value="STP16591.1"/>
    <property type="molecule type" value="Genomic_DNA"/>
</dbReference>
<dbReference type="PANTHER" id="PTHR46594">
    <property type="entry name" value="P-TYPE CATION-TRANSPORTING ATPASE"/>
    <property type="match status" value="1"/>
</dbReference>
<evidence type="ECO:0000256" key="3">
    <source>
        <dbReference type="ARBA" id="ARBA00023008"/>
    </source>
</evidence>
<evidence type="ECO:0000259" key="4">
    <source>
        <dbReference type="PROSITE" id="PS50846"/>
    </source>
</evidence>
<organism evidence="5 7">
    <name type="scientific">Enterococcus durans</name>
    <dbReference type="NCBI Taxonomy" id="53345"/>
    <lineage>
        <taxon>Bacteria</taxon>
        <taxon>Bacillati</taxon>
        <taxon>Bacillota</taxon>
        <taxon>Bacilli</taxon>
        <taxon>Lactobacillales</taxon>
        <taxon>Enterococcaceae</taxon>
        <taxon>Enterococcus</taxon>
    </lineage>
</organism>
<keyword evidence="5" id="KW-0378">Hydrolase</keyword>
<dbReference type="PROSITE" id="PS50846">
    <property type="entry name" value="HMA_2"/>
    <property type="match status" value="2"/>
</dbReference>
<dbReference type="Pfam" id="PF00403">
    <property type="entry name" value="HMA"/>
    <property type="match status" value="2"/>
</dbReference>
<dbReference type="InterPro" id="IPR006121">
    <property type="entry name" value="HMA_dom"/>
</dbReference>
<dbReference type="CDD" id="cd00371">
    <property type="entry name" value="HMA"/>
    <property type="match status" value="2"/>
</dbReference>
<keyword evidence="2" id="KW-0479">Metal-binding</keyword>
<proteinExistence type="predicted"/>
<feature type="domain" description="HMA" evidence="4">
    <location>
        <begin position="1"/>
        <end position="67"/>
    </location>
</feature>
<dbReference type="Gene3D" id="3.30.70.100">
    <property type="match status" value="2"/>
</dbReference>
<dbReference type="GO" id="GO:0016787">
    <property type="term" value="F:hydrolase activity"/>
    <property type="evidence" value="ECO:0007669"/>
    <property type="project" value="UniProtKB-KW"/>
</dbReference>
<dbReference type="PANTHER" id="PTHR46594:SF4">
    <property type="entry name" value="P-TYPE CATION-TRANSPORTING ATPASE"/>
    <property type="match status" value="1"/>
</dbReference>
<evidence type="ECO:0000313" key="7">
    <source>
        <dbReference type="Proteomes" id="UP000254070"/>
    </source>
</evidence>
<evidence type="ECO:0000313" key="5">
    <source>
        <dbReference type="EMBL" id="STP16591.1"/>
    </source>
</evidence>
<evidence type="ECO:0000256" key="2">
    <source>
        <dbReference type="ARBA" id="ARBA00022723"/>
    </source>
</evidence>